<organism evidence="3 4">
    <name type="scientific">Ceratodon purpureus</name>
    <name type="common">Fire moss</name>
    <name type="synonym">Dicranum purpureum</name>
    <dbReference type="NCBI Taxonomy" id="3225"/>
    <lineage>
        <taxon>Eukaryota</taxon>
        <taxon>Viridiplantae</taxon>
        <taxon>Streptophyta</taxon>
        <taxon>Embryophyta</taxon>
        <taxon>Bryophyta</taxon>
        <taxon>Bryophytina</taxon>
        <taxon>Bryopsida</taxon>
        <taxon>Dicranidae</taxon>
        <taxon>Pseudoditrichales</taxon>
        <taxon>Ditrichaceae</taxon>
        <taxon>Ceratodon</taxon>
    </lineage>
</organism>
<feature type="domain" description="Peptidase C14 caspase" evidence="2">
    <location>
        <begin position="4"/>
        <end position="319"/>
    </location>
</feature>
<dbReference type="PANTHER" id="PTHR48104:SF30">
    <property type="entry name" value="METACASPASE-1"/>
    <property type="match status" value="1"/>
</dbReference>
<proteinExistence type="inferred from homology"/>
<evidence type="ECO:0000256" key="1">
    <source>
        <dbReference type="ARBA" id="ARBA00009005"/>
    </source>
</evidence>
<comment type="similarity">
    <text evidence="1">Belongs to the peptidase C14B family.</text>
</comment>
<dbReference type="Gene3D" id="3.40.50.1460">
    <property type="match status" value="1"/>
</dbReference>
<dbReference type="GO" id="GO:0006508">
    <property type="term" value="P:proteolysis"/>
    <property type="evidence" value="ECO:0007669"/>
    <property type="project" value="InterPro"/>
</dbReference>
<dbReference type="GO" id="GO:0005737">
    <property type="term" value="C:cytoplasm"/>
    <property type="evidence" value="ECO:0007669"/>
    <property type="project" value="TreeGrafter"/>
</dbReference>
<evidence type="ECO:0000259" key="2">
    <source>
        <dbReference type="Pfam" id="PF00656"/>
    </source>
</evidence>
<dbReference type="GO" id="GO:0004197">
    <property type="term" value="F:cysteine-type endopeptidase activity"/>
    <property type="evidence" value="ECO:0007669"/>
    <property type="project" value="InterPro"/>
</dbReference>
<dbReference type="InterPro" id="IPR011600">
    <property type="entry name" value="Pept_C14_caspase"/>
</dbReference>
<sequence>MGTKKALLVGINYRGASGINELNGCCNDARRLSNVLMNFYGFEGTDIDILVDEPADGERDLPTHANIHKYLKKLIDGAQSGDTLVFSFSGHGGRVKIGSLGEDHSQDTDYDNTGYNEMICPYDHTNVLTDDDLREIVSGIPAGVNFTVISDSCNSGGLIDEMVEQVGGAELKYEEELRVSEGSGGSKRLTEDMLISSLNNDDRISDPVDDSNIGRVLYDLYKDDSSLTFKCRFNQDAYSRAGSKSDDVGILLSACESWEFSTDTADGGVFTVALESVLEELRSAGESSPTYRQLIMAVRGKIEEVSESQHPCLYCSDTNADALFVGEFV</sequence>
<accession>A0A8T0J2A8</accession>
<dbReference type="InterPro" id="IPR050452">
    <property type="entry name" value="Metacaspase"/>
</dbReference>
<evidence type="ECO:0000313" key="4">
    <source>
        <dbReference type="Proteomes" id="UP000822688"/>
    </source>
</evidence>
<dbReference type="SUPFAM" id="SSF52129">
    <property type="entry name" value="Caspase-like"/>
    <property type="match status" value="1"/>
</dbReference>
<dbReference type="PANTHER" id="PTHR48104">
    <property type="entry name" value="METACASPASE-4"/>
    <property type="match status" value="1"/>
</dbReference>
<reference evidence="3" key="1">
    <citation type="submission" date="2020-06" db="EMBL/GenBank/DDBJ databases">
        <title>WGS assembly of Ceratodon purpureus strain R40.</title>
        <authorList>
            <person name="Carey S.B."/>
            <person name="Jenkins J."/>
            <person name="Shu S."/>
            <person name="Lovell J.T."/>
            <person name="Sreedasyam A."/>
            <person name="Maumus F."/>
            <person name="Tiley G.P."/>
            <person name="Fernandez-Pozo N."/>
            <person name="Barry K."/>
            <person name="Chen C."/>
            <person name="Wang M."/>
            <person name="Lipzen A."/>
            <person name="Daum C."/>
            <person name="Saski C.A."/>
            <person name="Payton A.C."/>
            <person name="Mcbreen J.C."/>
            <person name="Conrad R.E."/>
            <person name="Kollar L.M."/>
            <person name="Olsson S."/>
            <person name="Huttunen S."/>
            <person name="Landis J.B."/>
            <person name="Wickett N.J."/>
            <person name="Johnson M.G."/>
            <person name="Rensing S.A."/>
            <person name="Grimwood J."/>
            <person name="Schmutz J."/>
            <person name="Mcdaniel S.F."/>
        </authorList>
    </citation>
    <scope>NUCLEOTIDE SEQUENCE</scope>
    <source>
        <strain evidence="3">R40</strain>
    </source>
</reference>
<name>A0A8T0J2A8_CERPU</name>
<dbReference type="Pfam" id="PF00656">
    <property type="entry name" value="Peptidase_C14"/>
    <property type="match status" value="1"/>
</dbReference>
<gene>
    <name evidence="3" type="ORF">KC19_1G066400</name>
</gene>
<dbReference type="EMBL" id="CM026421">
    <property type="protein sequence ID" value="KAG0590040.1"/>
    <property type="molecule type" value="Genomic_DNA"/>
</dbReference>
<dbReference type="AlphaFoldDB" id="A0A8T0J2A8"/>
<protein>
    <recommendedName>
        <fullName evidence="2">Peptidase C14 caspase domain-containing protein</fullName>
    </recommendedName>
</protein>
<keyword evidence="4" id="KW-1185">Reference proteome</keyword>
<dbReference type="InterPro" id="IPR029030">
    <property type="entry name" value="Caspase-like_dom_sf"/>
</dbReference>
<dbReference type="Proteomes" id="UP000822688">
    <property type="component" value="Chromosome 1"/>
</dbReference>
<evidence type="ECO:0000313" key="3">
    <source>
        <dbReference type="EMBL" id="KAG0590040.1"/>
    </source>
</evidence>
<comment type="caution">
    <text evidence="3">The sequence shown here is derived from an EMBL/GenBank/DDBJ whole genome shotgun (WGS) entry which is preliminary data.</text>
</comment>